<feature type="transmembrane region" description="Helical" evidence="7">
    <location>
        <begin position="6"/>
        <end position="23"/>
    </location>
</feature>
<evidence type="ECO:0000256" key="6">
    <source>
        <dbReference type="ARBA" id="ARBA00023136"/>
    </source>
</evidence>
<evidence type="ECO:0000256" key="3">
    <source>
        <dbReference type="ARBA" id="ARBA00022475"/>
    </source>
</evidence>
<dbReference type="GO" id="GO:0005886">
    <property type="term" value="C:plasma membrane"/>
    <property type="evidence" value="ECO:0007669"/>
    <property type="project" value="UniProtKB-SubCell"/>
</dbReference>
<organism evidence="9 10">
    <name type="scientific">Williamsia sterculiae</name>
    <dbReference type="NCBI Taxonomy" id="1344003"/>
    <lineage>
        <taxon>Bacteria</taxon>
        <taxon>Bacillati</taxon>
        <taxon>Actinomycetota</taxon>
        <taxon>Actinomycetes</taxon>
        <taxon>Mycobacteriales</taxon>
        <taxon>Nocardiaceae</taxon>
        <taxon>Williamsia</taxon>
    </lineage>
</organism>
<protein>
    <submittedName>
        <fullName evidence="9">Uncharacterized membrane protein YeiH</fullName>
    </submittedName>
</protein>
<feature type="domain" description="Glycine transporter" evidence="8">
    <location>
        <begin position="5"/>
        <end position="79"/>
    </location>
</feature>
<feature type="transmembrane region" description="Helical" evidence="7">
    <location>
        <begin position="30"/>
        <end position="47"/>
    </location>
</feature>
<dbReference type="InterPro" id="IPR005115">
    <property type="entry name" value="Gly_transporter"/>
</dbReference>
<dbReference type="OrthoDB" id="9791874at2"/>
<dbReference type="Proteomes" id="UP000186218">
    <property type="component" value="Unassembled WGS sequence"/>
</dbReference>
<evidence type="ECO:0000256" key="5">
    <source>
        <dbReference type="ARBA" id="ARBA00022989"/>
    </source>
</evidence>
<keyword evidence="5 7" id="KW-1133">Transmembrane helix</keyword>
<dbReference type="PANTHER" id="PTHR30506:SF3">
    <property type="entry name" value="UPF0126 INNER MEMBRANE PROTEIN YADS-RELATED"/>
    <property type="match status" value="1"/>
</dbReference>
<evidence type="ECO:0000256" key="4">
    <source>
        <dbReference type="ARBA" id="ARBA00022692"/>
    </source>
</evidence>
<name>A0A1N7GXS9_9NOCA</name>
<accession>A0A1N7GXS9</accession>
<feature type="transmembrane region" description="Helical" evidence="7">
    <location>
        <begin position="115"/>
        <end position="137"/>
    </location>
</feature>
<feature type="domain" description="Glycine transporter" evidence="8">
    <location>
        <begin position="91"/>
        <end position="165"/>
    </location>
</feature>
<comment type="similarity">
    <text evidence="2">Belongs to the UPF0126 family.</text>
</comment>
<dbReference type="RefSeq" id="WP_076481510.1">
    <property type="nucleotide sequence ID" value="NZ_FTNT01000010.1"/>
</dbReference>
<evidence type="ECO:0000256" key="7">
    <source>
        <dbReference type="SAM" id="Phobius"/>
    </source>
</evidence>
<comment type="subcellular location">
    <subcellularLocation>
        <location evidence="1">Cell membrane</location>
        <topology evidence="1">Multi-pass membrane protein</topology>
    </subcellularLocation>
</comment>
<feature type="transmembrane region" description="Helical" evidence="7">
    <location>
        <begin position="149"/>
        <end position="167"/>
    </location>
</feature>
<gene>
    <name evidence="9" type="ORF">SAMN05445060_3246</name>
</gene>
<keyword evidence="10" id="KW-1185">Reference proteome</keyword>
<evidence type="ECO:0000256" key="1">
    <source>
        <dbReference type="ARBA" id="ARBA00004651"/>
    </source>
</evidence>
<proteinExistence type="inferred from homology"/>
<keyword evidence="3" id="KW-1003">Cell membrane</keyword>
<evidence type="ECO:0000259" key="8">
    <source>
        <dbReference type="Pfam" id="PF03458"/>
    </source>
</evidence>
<evidence type="ECO:0000313" key="9">
    <source>
        <dbReference type="EMBL" id="SIS17346.1"/>
    </source>
</evidence>
<feature type="transmembrane region" description="Helical" evidence="7">
    <location>
        <begin position="90"/>
        <end position="109"/>
    </location>
</feature>
<sequence>MLLTVLNYAGIALFAASGALIAVRRGLDVVGVWTLGLVTGLGGGIIRDLLLGKTPPDTFQGWENLTVAAAAATVVFVLHQQFGRLRRMVLVLDAFGVALFASSGALMAAHFGTSGFAATLIGITTALGGGILRDILVNEMPLLLEDGDLLVLPALGGAATTVVLHVNGVPDNACLIAGTAVAFAFRVMALWREWRAPHAPEDPIGSLTAMLRRCRKGPRSAVRGREGRGS</sequence>
<dbReference type="EMBL" id="FTNT01000010">
    <property type="protein sequence ID" value="SIS17346.1"/>
    <property type="molecule type" value="Genomic_DNA"/>
</dbReference>
<keyword evidence="4 7" id="KW-0812">Transmembrane</keyword>
<dbReference type="PANTHER" id="PTHR30506">
    <property type="entry name" value="INNER MEMBRANE PROTEIN"/>
    <property type="match status" value="1"/>
</dbReference>
<dbReference type="Pfam" id="PF03458">
    <property type="entry name" value="Gly_transporter"/>
    <property type="match status" value="2"/>
</dbReference>
<evidence type="ECO:0000256" key="2">
    <source>
        <dbReference type="ARBA" id="ARBA00008193"/>
    </source>
</evidence>
<feature type="transmembrane region" description="Helical" evidence="7">
    <location>
        <begin position="173"/>
        <end position="191"/>
    </location>
</feature>
<keyword evidence="6 7" id="KW-0472">Membrane</keyword>
<dbReference type="AlphaFoldDB" id="A0A1N7GXS9"/>
<reference evidence="9 10" key="1">
    <citation type="submission" date="2017-01" db="EMBL/GenBank/DDBJ databases">
        <authorList>
            <person name="Mah S.A."/>
            <person name="Swanson W.J."/>
            <person name="Moy G.W."/>
            <person name="Vacquier V.D."/>
        </authorList>
    </citation>
    <scope>NUCLEOTIDE SEQUENCE [LARGE SCALE GENOMIC DNA]</scope>
    <source>
        <strain evidence="9 10">CPCC 203464</strain>
    </source>
</reference>
<dbReference type="STRING" id="1344003.SAMN05445060_3246"/>
<feature type="transmembrane region" description="Helical" evidence="7">
    <location>
        <begin position="59"/>
        <end position="78"/>
    </location>
</feature>
<evidence type="ECO:0000313" key="10">
    <source>
        <dbReference type="Proteomes" id="UP000186218"/>
    </source>
</evidence>